<gene>
    <name evidence="4" type="primary">pdxA</name>
    <name evidence="4" type="ORF">KACHI17_24460</name>
</gene>
<dbReference type="GO" id="GO:0051287">
    <property type="term" value="F:NAD binding"/>
    <property type="evidence" value="ECO:0007669"/>
    <property type="project" value="InterPro"/>
</dbReference>
<keyword evidence="2" id="KW-0560">Oxidoreductase</keyword>
<dbReference type="Pfam" id="PF04166">
    <property type="entry name" value="PdxA"/>
    <property type="match status" value="1"/>
</dbReference>
<keyword evidence="3" id="KW-0520">NAD</keyword>
<dbReference type="AlphaFoldDB" id="A0AAT9GLU8"/>
<evidence type="ECO:0000313" key="4">
    <source>
        <dbReference type="EMBL" id="BFG71565.1"/>
    </source>
</evidence>
<dbReference type="EMBL" id="AP029612">
    <property type="protein sequence ID" value="BFG71565.1"/>
    <property type="molecule type" value="Genomic_DNA"/>
</dbReference>
<evidence type="ECO:0000256" key="1">
    <source>
        <dbReference type="ARBA" id="ARBA00022723"/>
    </source>
</evidence>
<dbReference type="GO" id="GO:0016491">
    <property type="term" value="F:oxidoreductase activity"/>
    <property type="evidence" value="ECO:0007669"/>
    <property type="project" value="UniProtKB-KW"/>
</dbReference>
<dbReference type="SUPFAM" id="SSF53659">
    <property type="entry name" value="Isocitrate/Isopropylmalate dehydrogenase-like"/>
    <property type="match status" value="1"/>
</dbReference>
<dbReference type="PANTHER" id="PTHR30004:SF6">
    <property type="entry name" value="D-THREONATE 4-PHOSPHATE DEHYDROGENASE"/>
    <property type="match status" value="1"/>
</dbReference>
<dbReference type="NCBIfam" id="TIGR00557">
    <property type="entry name" value="pdxA"/>
    <property type="match status" value="1"/>
</dbReference>
<organism evidence="4">
    <name type="scientific">Sediminibacterium sp. KACHI17</name>
    <dbReference type="NCBI Taxonomy" id="1751071"/>
    <lineage>
        <taxon>Bacteria</taxon>
        <taxon>Pseudomonadati</taxon>
        <taxon>Bacteroidota</taxon>
        <taxon>Chitinophagia</taxon>
        <taxon>Chitinophagales</taxon>
        <taxon>Chitinophagaceae</taxon>
        <taxon>Sediminibacterium</taxon>
    </lineage>
</organism>
<sequence>MSNEMQKPVIGFSCGDLNGIGIELILKTLGDHRLLDFCTPVVFASNKSINFYRKSLPDINFNYASGRDFTRLNPKQVNIYNCWEEEVAITPGQLNETGGKYGLLSLKEAAQALKDGHIHGLVTAPIHKKNIQSEDFHHTGHTPFLKELFGVNDVLMFMVADNMRIGLLTEHVTVADVAKHITKENIISKLKIMHSSLQKDFGIDKPKIAVLGLNPHAGDEGLIGSEEENVIKPAIKEIKHQMLVFGPYSADAFFARGQHERFDAVLAMYHDQGLIPFKSLAIGEGVNYTAGLNTVRTSPDHGTAFDIAGKGKADHSSFLAATFTCIEIIRLRLGFAEMRQNPLRKMSARMIANAVDERIEETE</sequence>
<dbReference type="Gene3D" id="3.40.718.10">
    <property type="entry name" value="Isopropylmalate Dehydrogenase"/>
    <property type="match status" value="1"/>
</dbReference>
<dbReference type="InterPro" id="IPR005255">
    <property type="entry name" value="PdxA_fam"/>
</dbReference>
<keyword evidence="1" id="KW-0479">Metal-binding</keyword>
<dbReference type="RefSeq" id="WP_353549191.1">
    <property type="nucleotide sequence ID" value="NZ_AP029612.1"/>
</dbReference>
<dbReference type="PANTHER" id="PTHR30004">
    <property type="entry name" value="4-HYDROXYTHREONINE-4-PHOSPHATE DEHYDROGENASE"/>
    <property type="match status" value="1"/>
</dbReference>
<reference evidence="4" key="1">
    <citation type="submission" date="2024-02" db="EMBL/GenBank/DDBJ databases">
        <title>Sediminibacterium planktonica sp. nov. and Sediminibacterium longus sp. nov., isolated from surface lake and river water.</title>
        <authorList>
            <person name="Watanabe K."/>
            <person name="Takemine S."/>
            <person name="Ishii Y."/>
            <person name="Ogata Y."/>
            <person name="Shindo C."/>
            <person name="Suda W."/>
        </authorList>
    </citation>
    <scope>NUCLEOTIDE SEQUENCE</scope>
    <source>
        <strain evidence="4">KACHI17</strain>
    </source>
</reference>
<accession>A0AAT9GLU8</accession>
<proteinExistence type="predicted"/>
<dbReference type="GO" id="GO:0046872">
    <property type="term" value="F:metal ion binding"/>
    <property type="evidence" value="ECO:0007669"/>
    <property type="project" value="UniProtKB-KW"/>
</dbReference>
<name>A0AAT9GLU8_9BACT</name>
<evidence type="ECO:0000256" key="2">
    <source>
        <dbReference type="ARBA" id="ARBA00023002"/>
    </source>
</evidence>
<protein>
    <submittedName>
        <fullName evidence="4">4-hydroxythreonine-4-phosphate dehydrogenase PdxA</fullName>
    </submittedName>
</protein>
<evidence type="ECO:0000256" key="3">
    <source>
        <dbReference type="ARBA" id="ARBA00023027"/>
    </source>
</evidence>